<feature type="region of interest" description="Disordered" evidence="7">
    <location>
        <begin position="194"/>
        <end position="223"/>
    </location>
</feature>
<evidence type="ECO:0000256" key="1">
    <source>
        <dbReference type="ARBA" id="ARBA00000900"/>
    </source>
</evidence>
<keyword evidence="4 6" id="KW-0863">Zinc-finger</keyword>
<evidence type="ECO:0000256" key="5">
    <source>
        <dbReference type="ARBA" id="ARBA00022833"/>
    </source>
</evidence>
<evidence type="ECO:0000256" key="2">
    <source>
        <dbReference type="ARBA" id="ARBA00012483"/>
    </source>
</evidence>
<evidence type="ECO:0000256" key="7">
    <source>
        <dbReference type="SAM" id="MobiDB-lite"/>
    </source>
</evidence>
<keyword evidence="10" id="KW-1185">Reference proteome</keyword>
<dbReference type="Pfam" id="PF13639">
    <property type="entry name" value="zf-RING_2"/>
    <property type="match status" value="1"/>
</dbReference>
<dbReference type="InterPro" id="IPR001841">
    <property type="entry name" value="Znf_RING"/>
</dbReference>
<evidence type="ECO:0000256" key="3">
    <source>
        <dbReference type="ARBA" id="ARBA00022723"/>
    </source>
</evidence>
<feature type="domain" description="RING-type" evidence="8">
    <location>
        <begin position="114"/>
        <end position="155"/>
    </location>
</feature>
<dbReference type="SUPFAM" id="SSF57850">
    <property type="entry name" value="RING/U-box"/>
    <property type="match status" value="1"/>
</dbReference>
<protein>
    <recommendedName>
        <fullName evidence="2">RING-type E3 ubiquitin transferase</fullName>
        <ecNumber evidence="2">2.3.2.27</ecNumber>
    </recommendedName>
</protein>
<proteinExistence type="predicted"/>
<evidence type="ECO:0000256" key="6">
    <source>
        <dbReference type="PROSITE-ProRule" id="PRU00175"/>
    </source>
</evidence>
<dbReference type="Proteomes" id="UP001174677">
    <property type="component" value="Chromosome 2"/>
</dbReference>
<dbReference type="Gene3D" id="3.30.40.10">
    <property type="entry name" value="Zinc/RING finger domain, C3HC4 (zinc finger)"/>
    <property type="match status" value="1"/>
</dbReference>
<gene>
    <name evidence="9" type="ORF">P3X46_002931</name>
</gene>
<dbReference type="SMART" id="SM00184">
    <property type="entry name" value="RING"/>
    <property type="match status" value="1"/>
</dbReference>
<organism evidence="9 10">
    <name type="scientific">Hevea brasiliensis</name>
    <name type="common">Para rubber tree</name>
    <name type="synonym">Siphonia brasiliensis</name>
    <dbReference type="NCBI Taxonomy" id="3981"/>
    <lineage>
        <taxon>Eukaryota</taxon>
        <taxon>Viridiplantae</taxon>
        <taxon>Streptophyta</taxon>
        <taxon>Embryophyta</taxon>
        <taxon>Tracheophyta</taxon>
        <taxon>Spermatophyta</taxon>
        <taxon>Magnoliopsida</taxon>
        <taxon>eudicotyledons</taxon>
        <taxon>Gunneridae</taxon>
        <taxon>Pentapetalae</taxon>
        <taxon>rosids</taxon>
        <taxon>fabids</taxon>
        <taxon>Malpighiales</taxon>
        <taxon>Euphorbiaceae</taxon>
        <taxon>Crotonoideae</taxon>
        <taxon>Micrandreae</taxon>
        <taxon>Hevea</taxon>
    </lineage>
</organism>
<evidence type="ECO:0000256" key="4">
    <source>
        <dbReference type="ARBA" id="ARBA00022771"/>
    </source>
</evidence>
<name>A0ABQ9N787_HEVBR</name>
<feature type="compositionally biased region" description="Low complexity" evidence="7">
    <location>
        <begin position="204"/>
        <end position="214"/>
    </location>
</feature>
<accession>A0ABQ9N787</accession>
<keyword evidence="3" id="KW-0479">Metal-binding</keyword>
<dbReference type="InterPro" id="IPR013083">
    <property type="entry name" value="Znf_RING/FYVE/PHD"/>
</dbReference>
<dbReference type="PANTHER" id="PTHR15710">
    <property type="entry name" value="E3 UBIQUITIN-PROTEIN LIGASE PRAJA"/>
    <property type="match status" value="1"/>
</dbReference>
<keyword evidence="5" id="KW-0862">Zinc</keyword>
<dbReference type="EC" id="2.3.2.27" evidence="2"/>
<evidence type="ECO:0000313" key="10">
    <source>
        <dbReference type="Proteomes" id="UP001174677"/>
    </source>
</evidence>
<evidence type="ECO:0000313" key="9">
    <source>
        <dbReference type="EMBL" id="KAJ9187476.1"/>
    </source>
</evidence>
<dbReference type="EMBL" id="JARPOI010000002">
    <property type="protein sequence ID" value="KAJ9187476.1"/>
    <property type="molecule type" value="Genomic_DNA"/>
</dbReference>
<comment type="caution">
    <text evidence="9">The sequence shown here is derived from an EMBL/GenBank/DDBJ whole genome shotgun (WGS) entry which is preliminary data.</text>
</comment>
<evidence type="ECO:0000259" key="8">
    <source>
        <dbReference type="PROSITE" id="PS50089"/>
    </source>
</evidence>
<reference evidence="9" key="1">
    <citation type="journal article" date="2023" name="Plant Biotechnol. J.">
        <title>Chromosome-level wild Hevea brasiliensis genome provides new tools for genomic-assisted breeding and valuable loci to elevate rubber yield.</title>
        <authorList>
            <person name="Cheng H."/>
            <person name="Song X."/>
            <person name="Hu Y."/>
            <person name="Wu T."/>
            <person name="Yang Q."/>
            <person name="An Z."/>
            <person name="Feng S."/>
            <person name="Deng Z."/>
            <person name="Wu W."/>
            <person name="Zeng X."/>
            <person name="Tu M."/>
            <person name="Wang X."/>
            <person name="Huang H."/>
        </authorList>
    </citation>
    <scope>NUCLEOTIDE SEQUENCE</scope>
    <source>
        <strain evidence="9">MT/VB/25A 57/8</strain>
    </source>
</reference>
<comment type="catalytic activity">
    <reaction evidence="1">
        <text>S-ubiquitinyl-[E2 ubiquitin-conjugating enzyme]-L-cysteine + [acceptor protein]-L-lysine = [E2 ubiquitin-conjugating enzyme]-L-cysteine + N(6)-ubiquitinyl-[acceptor protein]-L-lysine.</text>
        <dbReference type="EC" id="2.3.2.27"/>
    </reaction>
</comment>
<sequence length="223" mass="24788">MASETQLPGSSSAFERMLRHRDLSLFLPFFLGFAGTATQSDPGQETPQTATPHERIILINPFTQGMVVIEGSESLDSLLRELATKNGQPPASKASIGAMPTVEIAEIGDKEGECAICLEEWELGGLAKEMPCKHRFHANCIEKWLGIHGSCPVCRYKMPVDEVDLGKKREEEEEGRERRRLEREIWVSFSFNSNRRSEDSNQPSSNSNDVFSSSPGLDQETEG</sequence>
<dbReference type="PANTHER" id="PTHR15710:SF132">
    <property type="entry name" value="E3 UBIQUITIN-PROTEIN LIGASE MPSR1"/>
    <property type="match status" value="1"/>
</dbReference>
<dbReference type="PROSITE" id="PS50089">
    <property type="entry name" value="ZF_RING_2"/>
    <property type="match status" value="1"/>
</dbReference>